<dbReference type="AlphaFoldDB" id="A0AAN7YJ03"/>
<dbReference type="PANTHER" id="PTHR47966:SF47">
    <property type="entry name" value="ENDOPEPTIDASE, PUTATIVE (AFU_ORTHOLOGUE AFUA_3G01220)-RELATED"/>
    <property type="match status" value="1"/>
</dbReference>
<comment type="caution">
    <text evidence="4">The sequence shown here is derived from an EMBL/GenBank/DDBJ whole genome shotgun (WGS) entry which is preliminary data.</text>
</comment>
<dbReference type="Pfam" id="PF00026">
    <property type="entry name" value="Asp"/>
    <property type="match status" value="2"/>
</dbReference>
<evidence type="ECO:0000259" key="3">
    <source>
        <dbReference type="PROSITE" id="PS51767"/>
    </source>
</evidence>
<comment type="similarity">
    <text evidence="1">Belongs to the peptidase A1 family.</text>
</comment>
<organism evidence="4 5">
    <name type="scientific">Meristemomyces frigidus</name>
    <dbReference type="NCBI Taxonomy" id="1508187"/>
    <lineage>
        <taxon>Eukaryota</taxon>
        <taxon>Fungi</taxon>
        <taxon>Dikarya</taxon>
        <taxon>Ascomycota</taxon>
        <taxon>Pezizomycotina</taxon>
        <taxon>Dothideomycetes</taxon>
        <taxon>Dothideomycetidae</taxon>
        <taxon>Mycosphaerellales</taxon>
        <taxon>Teratosphaeriaceae</taxon>
        <taxon>Meristemomyces</taxon>
    </lineage>
</organism>
<dbReference type="InterPro" id="IPR021109">
    <property type="entry name" value="Peptidase_aspartic_dom_sf"/>
</dbReference>
<reference evidence="4" key="1">
    <citation type="submission" date="2023-08" db="EMBL/GenBank/DDBJ databases">
        <title>Black Yeasts Isolated from many extreme environments.</title>
        <authorList>
            <person name="Coleine C."/>
            <person name="Stajich J.E."/>
            <person name="Selbmann L."/>
        </authorList>
    </citation>
    <scope>NUCLEOTIDE SEQUENCE</scope>
    <source>
        <strain evidence="4">CCFEE 5401</strain>
    </source>
</reference>
<dbReference type="PROSITE" id="PS51767">
    <property type="entry name" value="PEPTIDASE_A1"/>
    <property type="match status" value="1"/>
</dbReference>
<dbReference type="PRINTS" id="PR00792">
    <property type="entry name" value="PEPSIN"/>
</dbReference>
<dbReference type="GO" id="GO:0004190">
    <property type="term" value="F:aspartic-type endopeptidase activity"/>
    <property type="evidence" value="ECO:0007669"/>
    <property type="project" value="InterPro"/>
</dbReference>
<dbReference type="InterPro" id="IPR034164">
    <property type="entry name" value="Pepsin-like_dom"/>
</dbReference>
<protein>
    <recommendedName>
        <fullName evidence="3">Peptidase A1 domain-containing protein</fullName>
    </recommendedName>
</protein>
<feature type="active site" evidence="2">
    <location>
        <position position="290"/>
    </location>
</feature>
<feature type="domain" description="Peptidase A1" evidence="3">
    <location>
        <begin position="37"/>
        <end position="401"/>
    </location>
</feature>
<gene>
    <name evidence="4" type="ORF">LTR62_005719</name>
</gene>
<dbReference type="Gene3D" id="2.40.70.10">
    <property type="entry name" value="Acid Proteases"/>
    <property type="match status" value="2"/>
</dbReference>
<evidence type="ECO:0000313" key="5">
    <source>
        <dbReference type="Proteomes" id="UP001310890"/>
    </source>
</evidence>
<dbReference type="EMBL" id="JAVRRL010000048">
    <property type="protein sequence ID" value="KAK5110527.1"/>
    <property type="molecule type" value="Genomic_DNA"/>
</dbReference>
<name>A0AAN7YJ03_9PEZI</name>
<sequence>MILFLPFVLTAVSAAPSSNRHISAILPLTSVGYGFSYDIAINFASQPGKTFQLTVDTSGADLWVRDSDWQCQETSVNGTASEVERADCPSGNTTFDYPDAGDHYGVGDVYGTVGLDDISFPGCAEGHKTLTFSKQEMGVANLSGPVFDSLVVGILGLGYSAISSIQPNSFSWEQALAGNPSLLEQRVAYPTVFQRLIGQGMEPYISLALERTPFDSADGFGGYLALGTLPLTPHGPFTSTPVEPTANLAPALTNNTSSITEWTIRVEGLFWTACNGTTSTSSTNFQAVVDSGQNLNLFPAEQALAINAAFRPPAVLDEAAGVYVLPCNATPPALAVKISDTSFRIHRDDMIARDAAGTCFSTIVPGASDAQEGISLNFLSDAFLKNVVAVFDMGRDEMRFAARL</sequence>
<dbReference type="Proteomes" id="UP001310890">
    <property type="component" value="Unassembled WGS sequence"/>
</dbReference>
<dbReference type="InterPro" id="IPR033121">
    <property type="entry name" value="PEPTIDASE_A1"/>
</dbReference>
<dbReference type="PANTHER" id="PTHR47966">
    <property type="entry name" value="BETA-SITE APP-CLEAVING ENZYME, ISOFORM A-RELATED"/>
    <property type="match status" value="1"/>
</dbReference>
<evidence type="ECO:0000256" key="2">
    <source>
        <dbReference type="PIRSR" id="PIRSR601461-1"/>
    </source>
</evidence>
<accession>A0AAN7YJ03</accession>
<dbReference type="GO" id="GO:0000324">
    <property type="term" value="C:fungal-type vacuole"/>
    <property type="evidence" value="ECO:0007669"/>
    <property type="project" value="TreeGrafter"/>
</dbReference>
<dbReference type="SUPFAM" id="SSF50630">
    <property type="entry name" value="Acid proteases"/>
    <property type="match status" value="1"/>
</dbReference>
<evidence type="ECO:0000313" key="4">
    <source>
        <dbReference type="EMBL" id="KAK5110527.1"/>
    </source>
</evidence>
<dbReference type="CDD" id="cd05471">
    <property type="entry name" value="pepsin_like"/>
    <property type="match status" value="1"/>
</dbReference>
<feature type="active site" evidence="2">
    <location>
        <position position="56"/>
    </location>
</feature>
<dbReference type="GO" id="GO:0006508">
    <property type="term" value="P:proteolysis"/>
    <property type="evidence" value="ECO:0007669"/>
    <property type="project" value="InterPro"/>
</dbReference>
<proteinExistence type="inferred from homology"/>
<dbReference type="InterPro" id="IPR001461">
    <property type="entry name" value="Aspartic_peptidase_A1"/>
</dbReference>
<evidence type="ECO:0000256" key="1">
    <source>
        <dbReference type="ARBA" id="ARBA00007447"/>
    </source>
</evidence>